<feature type="region of interest" description="Disordered" evidence="1">
    <location>
        <begin position="597"/>
        <end position="648"/>
    </location>
</feature>
<keyword evidence="3" id="KW-1185">Reference proteome</keyword>
<protein>
    <submittedName>
        <fullName evidence="2">Uncharacterized protein</fullName>
    </submittedName>
</protein>
<organism evidence="2 3">
    <name type="scientific">Folsomia candida</name>
    <name type="common">Springtail</name>
    <dbReference type="NCBI Taxonomy" id="158441"/>
    <lineage>
        <taxon>Eukaryota</taxon>
        <taxon>Metazoa</taxon>
        <taxon>Ecdysozoa</taxon>
        <taxon>Arthropoda</taxon>
        <taxon>Hexapoda</taxon>
        <taxon>Collembola</taxon>
        <taxon>Entomobryomorpha</taxon>
        <taxon>Isotomoidea</taxon>
        <taxon>Isotomidae</taxon>
        <taxon>Proisotominae</taxon>
        <taxon>Folsomia</taxon>
    </lineage>
</organism>
<reference evidence="2 3" key="1">
    <citation type="submission" date="2015-12" db="EMBL/GenBank/DDBJ databases">
        <title>The genome of Folsomia candida.</title>
        <authorList>
            <person name="Faddeeva A."/>
            <person name="Derks M.F."/>
            <person name="Anvar Y."/>
            <person name="Smit S."/>
            <person name="Van Straalen N."/>
            <person name="Roelofs D."/>
        </authorList>
    </citation>
    <scope>NUCLEOTIDE SEQUENCE [LARGE SCALE GENOMIC DNA]</scope>
    <source>
        <strain evidence="2 3">VU population</strain>
        <tissue evidence="2">Whole body</tissue>
    </source>
</reference>
<accession>A0A226EEA8</accession>
<evidence type="ECO:0000313" key="3">
    <source>
        <dbReference type="Proteomes" id="UP000198287"/>
    </source>
</evidence>
<sequence>MSRNDIVRPSESASSGKMAAAAKKNDDDDLPDWYYATFKGEVTHSPSVVSVKRIKSIRKLSTPINLPNQTCEKIKVEDAIFDCQDCTHQVTKVPVNLGEQGVVLPGDVDPNLKWICRADPRPTKPPRRTSSGEILMQRVDAKCKEAMDLLIEKFEKGLIPETYERSCNPKFQHGIHPTPTQSLCAVLHGDLSYPTLTGTDDETRRHHKTTQKLVEEITKYLDDADETEAEQKRISPTYCPNLDLNIEDYLQEPNAEFLLKGTGAIDEQGFLLCTYSDYYQVEHAVKALLVDFAKTCIVERKKQMEAPPPPKKVSIVPNEGYEKRMDQRKIAAGILREELQECCPSLKNMTKVSIPRTKTRIYRDSVPIEVPRRGHHSMLREKYAEEIAGKVLTCIDRRSLFDDDDDDNEDDEFLEIMPFENRDSFETDGSGEIAEHLQSLPEKKRHSRIPIHLEAPIKAEFKSWTLKHKSQICCFDDLDHTVPRNWREWENLKKLQELTVEGTSNRKDRRLFLQLKYFRHWVQMTRKAKNIKSYSPNGDQETRGIWQGPYPSCVLANIRALDDMTEFKPKSSKAFYKGVRLLEANMFEKTREIIQNIDRDDDDDDQNVNTGQIQFPEPVAYPEGQDEGEEEQSESVAEKVERSPSPKTSREFENIIVLPVKPKVSSMTTISHDNSSSAITLFSNTKEFYAESREEEDLLLEYKTPSHETLYDVISTASEG</sequence>
<feature type="compositionally biased region" description="Low complexity" evidence="1">
    <location>
        <begin position="12"/>
        <end position="22"/>
    </location>
</feature>
<gene>
    <name evidence="2" type="ORF">Fcan01_09240</name>
</gene>
<comment type="caution">
    <text evidence="2">The sequence shown here is derived from an EMBL/GenBank/DDBJ whole genome shotgun (WGS) entry which is preliminary data.</text>
</comment>
<dbReference type="Proteomes" id="UP000198287">
    <property type="component" value="Unassembled WGS sequence"/>
</dbReference>
<dbReference type="AlphaFoldDB" id="A0A226EEA8"/>
<feature type="compositionally biased region" description="Acidic residues" evidence="1">
    <location>
        <begin position="624"/>
        <end position="633"/>
    </location>
</feature>
<feature type="region of interest" description="Disordered" evidence="1">
    <location>
        <begin position="1"/>
        <end position="25"/>
    </location>
</feature>
<feature type="compositionally biased region" description="Basic and acidic residues" evidence="1">
    <location>
        <begin position="636"/>
        <end position="648"/>
    </location>
</feature>
<proteinExistence type="predicted"/>
<evidence type="ECO:0000256" key="1">
    <source>
        <dbReference type="SAM" id="MobiDB-lite"/>
    </source>
</evidence>
<dbReference type="EMBL" id="LNIX01000004">
    <property type="protein sequence ID" value="OXA55588.1"/>
    <property type="molecule type" value="Genomic_DNA"/>
</dbReference>
<evidence type="ECO:0000313" key="2">
    <source>
        <dbReference type="EMBL" id="OXA55588.1"/>
    </source>
</evidence>
<name>A0A226EEA8_FOLCA</name>